<sequence length="462" mass="52549">MITYSIINKFQIEDTKRLDAEYYQPEYLEVEQKLKSVNTNTIDEISESVENFGAYSLCNYIQWRDSGVPYLNVQDIKDGYINFVGTKFIDEKVNKILKKSQVREGQVIMTMAGTIGSVAVAHNIPKQVNSNQATAKITLKENFSPYFVSAFFNSYYGKNQIMREIVSSVQPNIFLFQIKNFKVPIATQKEQKEIEKIYIHGLEKLENFKLFYNQAENLFLKELNLQNFRNDDLLSISINLSDIKKANRFDAEYFNSPCNKMLAIINKVKTAKLGDLAEMTKGVEPGAEAYIESPLPPLSEGNNKLFIRVSSISKDGIIDKDQKYISEDLYNEYKKDYQPQAGEILLTKDASIGVACLVREPVEGIVSSGVMRLKLKEKINPEYLALVLNSMVGRLQAERDAGGSIIAHWKPEQIKNLAVPILPSSTQNKIGDLLLQSYQARKKAKELLEEAKLKVEEMIEKK</sequence>
<dbReference type="Pfam" id="PF01420">
    <property type="entry name" value="Methylase_S"/>
    <property type="match status" value="2"/>
</dbReference>
<dbReference type="Proteomes" id="UP000034190">
    <property type="component" value="Unassembled WGS sequence"/>
</dbReference>
<dbReference type="GO" id="GO:0003677">
    <property type="term" value="F:DNA binding"/>
    <property type="evidence" value="ECO:0007669"/>
    <property type="project" value="UniProtKB-KW"/>
</dbReference>
<comment type="similarity">
    <text evidence="1">Belongs to the type-I restriction system S methylase family.</text>
</comment>
<evidence type="ECO:0000256" key="2">
    <source>
        <dbReference type="ARBA" id="ARBA00022747"/>
    </source>
</evidence>
<feature type="domain" description="Type I restriction modification DNA specificity" evidence="4">
    <location>
        <begin position="65"/>
        <end position="197"/>
    </location>
</feature>
<accession>A0A0G0UT01</accession>
<evidence type="ECO:0000256" key="1">
    <source>
        <dbReference type="ARBA" id="ARBA00010923"/>
    </source>
</evidence>
<protein>
    <recommendedName>
        <fullName evidence="4">Type I restriction modification DNA specificity domain-containing protein</fullName>
    </recommendedName>
</protein>
<organism evidence="5 6">
    <name type="scientific">Candidatus Falkowbacteria bacterium GW2011_GWA2_41_14</name>
    <dbReference type="NCBI Taxonomy" id="1618635"/>
    <lineage>
        <taxon>Bacteria</taxon>
        <taxon>Candidatus Falkowiibacteriota</taxon>
    </lineage>
</organism>
<dbReference type="PANTHER" id="PTHR30408:SF12">
    <property type="entry name" value="TYPE I RESTRICTION ENZYME MJAVIII SPECIFICITY SUBUNIT"/>
    <property type="match status" value="1"/>
</dbReference>
<reference evidence="5 6" key="1">
    <citation type="journal article" date="2015" name="Nature">
        <title>rRNA introns, odd ribosomes, and small enigmatic genomes across a large radiation of phyla.</title>
        <authorList>
            <person name="Brown C.T."/>
            <person name="Hug L.A."/>
            <person name="Thomas B.C."/>
            <person name="Sharon I."/>
            <person name="Castelle C.J."/>
            <person name="Singh A."/>
            <person name="Wilkins M.J."/>
            <person name="Williams K.H."/>
            <person name="Banfield J.F."/>
        </authorList>
    </citation>
    <scope>NUCLEOTIDE SEQUENCE [LARGE SCALE GENOMIC DNA]</scope>
</reference>
<feature type="domain" description="Type I restriction modification DNA specificity" evidence="4">
    <location>
        <begin position="268"/>
        <end position="439"/>
    </location>
</feature>
<dbReference type="Gene3D" id="3.90.220.20">
    <property type="entry name" value="DNA methylase specificity domains"/>
    <property type="match status" value="2"/>
</dbReference>
<evidence type="ECO:0000313" key="5">
    <source>
        <dbReference type="EMBL" id="KKR91858.1"/>
    </source>
</evidence>
<evidence type="ECO:0000259" key="4">
    <source>
        <dbReference type="Pfam" id="PF01420"/>
    </source>
</evidence>
<dbReference type="AlphaFoldDB" id="A0A0G0UT01"/>
<dbReference type="InterPro" id="IPR000055">
    <property type="entry name" value="Restrct_endonuc_typeI_TRD"/>
</dbReference>
<dbReference type="PANTHER" id="PTHR30408">
    <property type="entry name" value="TYPE-1 RESTRICTION ENZYME ECOKI SPECIFICITY PROTEIN"/>
    <property type="match status" value="1"/>
</dbReference>
<keyword evidence="3" id="KW-0238">DNA-binding</keyword>
<dbReference type="InterPro" id="IPR044946">
    <property type="entry name" value="Restrct_endonuc_typeI_TRD_sf"/>
</dbReference>
<gene>
    <name evidence="5" type="ORF">UU43_C0001G0038</name>
</gene>
<comment type="caution">
    <text evidence="5">The sequence shown here is derived from an EMBL/GenBank/DDBJ whole genome shotgun (WGS) entry which is preliminary data.</text>
</comment>
<name>A0A0G0UT01_9BACT</name>
<keyword evidence="2" id="KW-0680">Restriction system</keyword>
<proteinExistence type="inferred from homology"/>
<dbReference type="SUPFAM" id="SSF116734">
    <property type="entry name" value="DNA methylase specificity domain"/>
    <property type="match status" value="2"/>
</dbReference>
<dbReference type="EMBL" id="LCAP01000001">
    <property type="protein sequence ID" value="KKR91858.1"/>
    <property type="molecule type" value="Genomic_DNA"/>
</dbReference>
<evidence type="ECO:0000313" key="6">
    <source>
        <dbReference type="Proteomes" id="UP000034190"/>
    </source>
</evidence>
<dbReference type="InterPro" id="IPR052021">
    <property type="entry name" value="Type-I_RS_S_subunit"/>
</dbReference>
<dbReference type="GO" id="GO:0009307">
    <property type="term" value="P:DNA restriction-modification system"/>
    <property type="evidence" value="ECO:0007669"/>
    <property type="project" value="UniProtKB-KW"/>
</dbReference>
<evidence type="ECO:0000256" key="3">
    <source>
        <dbReference type="ARBA" id="ARBA00023125"/>
    </source>
</evidence>